<dbReference type="InterPro" id="IPR016181">
    <property type="entry name" value="Acyl_CoA_acyltransferase"/>
</dbReference>
<comment type="caution">
    <text evidence="4">The sequence shown here is derived from an EMBL/GenBank/DDBJ whole genome shotgun (WGS) entry which is preliminary data.</text>
</comment>
<feature type="domain" description="N-acetyltransferase" evidence="3">
    <location>
        <begin position="6"/>
        <end position="146"/>
    </location>
</feature>
<dbReference type="PANTHER" id="PTHR43877">
    <property type="entry name" value="AMINOALKYLPHOSPHONATE N-ACETYLTRANSFERASE-RELATED-RELATED"/>
    <property type="match status" value="1"/>
</dbReference>
<keyword evidence="5" id="KW-1185">Reference proteome</keyword>
<gene>
    <name evidence="4" type="ORF">E1295_22295</name>
</gene>
<dbReference type="InterPro" id="IPR050832">
    <property type="entry name" value="Bact_Acetyltransf"/>
</dbReference>
<dbReference type="InterPro" id="IPR000182">
    <property type="entry name" value="GNAT_dom"/>
</dbReference>
<evidence type="ECO:0000256" key="1">
    <source>
        <dbReference type="ARBA" id="ARBA00022679"/>
    </source>
</evidence>
<keyword evidence="2" id="KW-0012">Acyltransferase</keyword>
<protein>
    <submittedName>
        <fullName evidence="4">GNAT family N-acetyltransferase</fullName>
    </submittedName>
</protein>
<dbReference type="SUPFAM" id="SSF55729">
    <property type="entry name" value="Acyl-CoA N-acyltransferases (Nat)"/>
    <property type="match status" value="1"/>
</dbReference>
<evidence type="ECO:0000256" key="2">
    <source>
        <dbReference type="ARBA" id="ARBA00023315"/>
    </source>
</evidence>
<organism evidence="4 5">
    <name type="scientific">Nonomuraea mesophila</name>
    <dbReference type="NCBI Taxonomy" id="2530382"/>
    <lineage>
        <taxon>Bacteria</taxon>
        <taxon>Bacillati</taxon>
        <taxon>Actinomycetota</taxon>
        <taxon>Actinomycetes</taxon>
        <taxon>Streptosporangiales</taxon>
        <taxon>Streptosporangiaceae</taxon>
        <taxon>Nonomuraea</taxon>
    </lineage>
</organism>
<dbReference type="AlphaFoldDB" id="A0A4R5FDW7"/>
<accession>A0A4R5FDW7</accession>
<name>A0A4R5FDW7_9ACTN</name>
<dbReference type="CDD" id="cd04301">
    <property type="entry name" value="NAT_SF"/>
    <property type="match status" value="1"/>
</dbReference>
<dbReference type="Gene3D" id="3.40.630.30">
    <property type="match status" value="1"/>
</dbReference>
<dbReference type="RefSeq" id="WP_132632253.1">
    <property type="nucleotide sequence ID" value="NZ_SMLD01000058.1"/>
</dbReference>
<evidence type="ECO:0000313" key="4">
    <source>
        <dbReference type="EMBL" id="TDE47872.1"/>
    </source>
</evidence>
<dbReference type="Proteomes" id="UP000295136">
    <property type="component" value="Unassembled WGS sequence"/>
</dbReference>
<evidence type="ECO:0000259" key="3">
    <source>
        <dbReference type="PROSITE" id="PS51186"/>
    </source>
</evidence>
<keyword evidence="1 4" id="KW-0808">Transferase</keyword>
<dbReference type="Pfam" id="PF00583">
    <property type="entry name" value="Acetyltransf_1"/>
    <property type="match status" value="1"/>
</dbReference>
<dbReference type="EMBL" id="SMLD01000058">
    <property type="protein sequence ID" value="TDE47872.1"/>
    <property type="molecule type" value="Genomic_DNA"/>
</dbReference>
<dbReference type="GO" id="GO:0016747">
    <property type="term" value="F:acyltransferase activity, transferring groups other than amino-acyl groups"/>
    <property type="evidence" value="ECO:0007669"/>
    <property type="project" value="InterPro"/>
</dbReference>
<reference evidence="4 5" key="1">
    <citation type="submission" date="2019-03" db="EMBL/GenBank/DDBJ databases">
        <title>Draft genome sequences of novel Actinobacteria.</title>
        <authorList>
            <person name="Sahin N."/>
            <person name="Ay H."/>
            <person name="Saygin H."/>
        </authorList>
    </citation>
    <scope>NUCLEOTIDE SEQUENCE [LARGE SCALE GENOMIC DNA]</scope>
    <source>
        <strain evidence="4 5">6K102</strain>
    </source>
</reference>
<evidence type="ECO:0000313" key="5">
    <source>
        <dbReference type="Proteomes" id="UP000295136"/>
    </source>
</evidence>
<sequence length="146" mass="15083">MTTPTVDVRPATRADAALLARLNDVVHAVHVAARPDVFRAASSQDELVALFDDFLRRENALAFIARSSGEAVGYATATLHERSGDVLTRPRSFVALEHLAVDPGAARVGIGTALVDAVRTAGKEAGCPGLANAAVKWSPCGAAGAP</sequence>
<dbReference type="PROSITE" id="PS51186">
    <property type="entry name" value="GNAT"/>
    <property type="match status" value="1"/>
</dbReference>
<proteinExistence type="predicted"/>